<keyword evidence="3" id="KW-1185">Reference proteome</keyword>
<name>A0A1R3V3N6_9HYPH</name>
<gene>
    <name evidence="2" type="ORF">BQ8794_170016</name>
</gene>
<evidence type="ECO:0000313" key="3">
    <source>
        <dbReference type="Proteomes" id="UP000188388"/>
    </source>
</evidence>
<reference evidence="3" key="1">
    <citation type="submission" date="2017-01" db="EMBL/GenBank/DDBJ databases">
        <authorList>
            <person name="Brunel B."/>
        </authorList>
    </citation>
    <scope>NUCLEOTIDE SEQUENCE [LARGE SCALE GENOMIC DNA]</scope>
</reference>
<dbReference type="Proteomes" id="UP000188388">
    <property type="component" value="Unassembled WGS sequence"/>
</dbReference>
<sequence length="96" mass="10692">MVLQTNHTTRTTQANWVTTSYEGDFHRDTTSSTKANTPTTSTTKRSSPKPTRAKTFLDQQSCDRGSPGSPLHCDCLLPCFAPFRGDGTWRLAGRLW</sequence>
<evidence type="ECO:0000256" key="1">
    <source>
        <dbReference type="SAM" id="MobiDB-lite"/>
    </source>
</evidence>
<protein>
    <submittedName>
        <fullName evidence="2">Uncharacterized protein</fullName>
    </submittedName>
</protein>
<feature type="region of interest" description="Disordered" evidence="1">
    <location>
        <begin position="23"/>
        <end position="54"/>
    </location>
</feature>
<dbReference type="EMBL" id="FTPD01000009">
    <property type="protein sequence ID" value="SIT54523.1"/>
    <property type="molecule type" value="Genomic_DNA"/>
</dbReference>
<dbReference type="AlphaFoldDB" id="A0A1R3V3N6"/>
<organism evidence="2 3">
    <name type="scientific">Mesorhizobium prunaredense</name>
    <dbReference type="NCBI Taxonomy" id="1631249"/>
    <lineage>
        <taxon>Bacteria</taxon>
        <taxon>Pseudomonadati</taxon>
        <taxon>Pseudomonadota</taxon>
        <taxon>Alphaproteobacteria</taxon>
        <taxon>Hyphomicrobiales</taxon>
        <taxon>Phyllobacteriaceae</taxon>
        <taxon>Mesorhizobium</taxon>
    </lineage>
</organism>
<feature type="compositionally biased region" description="Low complexity" evidence="1">
    <location>
        <begin position="30"/>
        <end position="50"/>
    </location>
</feature>
<evidence type="ECO:0000313" key="2">
    <source>
        <dbReference type="EMBL" id="SIT54523.1"/>
    </source>
</evidence>
<accession>A0A1R3V3N6</accession>
<dbReference type="STRING" id="1631249.BQ8794_170016"/>
<proteinExistence type="predicted"/>